<dbReference type="EMBL" id="NCVJ01000018">
    <property type="protein sequence ID" value="ORP00134.1"/>
    <property type="molecule type" value="Genomic_DNA"/>
</dbReference>
<accession>A0A1X1KL17</accession>
<sequence length="86" mass="9866">MLKAIRTIKKIKQLQKAMHDASVAFLLMQDLGLFPDSEKGRTRAKSFHDVSHMIKDVLDGKSVDEAITRLEIKLKDEEVEQEDDQN</sequence>
<evidence type="ECO:0000313" key="2">
    <source>
        <dbReference type="Proteomes" id="UP000193234"/>
    </source>
</evidence>
<evidence type="ECO:0000313" key="1">
    <source>
        <dbReference type="EMBL" id="ORP00134.1"/>
    </source>
</evidence>
<gene>
    <name evidence="1" type="ORF">B7696_03775</name>
</gene>
<comment type="caution">
    <text evidence="1">The sequence shown here is derived from an EMBL/GenBank/DDBJ whole genome shotgun (WGS) entry which is preliminary data.</text>
</comment>
<dbReference type="AlphaFoldDB" id="A0A1X1KL17"/>
<dbReference type="Proteomes" id="UP000193234">
    <property type="component" value="Unassembled WGS sequence"/>
</dbReference>
<protein>
    <submittedName>
        <fullName evidence="1">Uncharacterized protein</fullName>
    </submittedName>
</protein>
<reference evidence="1 2" key="1">
    <citation type="journal article" date="2016" name="Eur. J. Clin. Microbiol. Infect. Dis.">
        <title>Whole genome sequencing as a tool for phylogenetic analysis of clinical strains of Mitis group streptococci.</title>
        <authorList>
            <person name="Rasmussen L.H."/>
            <person name="Dargis R."/>
            <person name="Hojholt K."/>
            <person name="Christensen J.J."/>
            <person name="Skovgaard O."/>
            <person name="Justesen U.S."/>
            <person name="Rosenvinge F.S."/>
            <person name="Moser C."/>
            <person name="Lukjancenko O."/>
            <person name="Rasmussen S."/>
            <person name="Nielsen X.C."/>
        </authorList>
    </citation>
    <scope>NUCLEOTIDE SEQUENCE [LARGE SCALE GENOMIC DNA]</scope>
    <source>
        <strain evidence="1 2">RH_12363_08</strain>
    </source>
</reference>
<dbReference type="RefSeq" id="WP_084862227.1">
    <property type="nucleotide sequence ID" value="NZ_NCVJ01000018.1"/>
</dbReference>
<name>A0A1X1KL17_STRMT</name>
<proteinExistence type="predicted"/>
<organism evidence="1 2">
    <name type="scientific">Streptococcus mitis</name>
    <dbReference type="NCBI Taxonomy" id="28037"/>
    <lineage>
        <taxon>Bacteria</taxon>
        <taxon>Bacillati</taxon>
        <taxon>Bacillota</taxon>
        <taxon>Bacilli</taxon>
        <taxon>Lactobacillales</taxon>
        <taxon>Streptococcaceae</taxon>
        <taxon>Streptococcus</taxon>
        <taxon>Streptococcus mitis group</taxon>
    </lineage>
</organism>